<accession>A0A0L6Z608</accession>
<keyword evidence="2" id="KW-1185">Reference proteome</keyword>
<dbReference type="PANTHER" id="PTHR39179">
    <property type="entry name" value="SPORE COAT PROTEIN I"/>
    <property type="match status" value="1"/>
</dbReference>
<comment type="caution">
    <text evidence="1">The sequence shown here is derived from an EMBL/GenBank/DDBJ whole genome shotgun (WGS) entry which is preliminary data.</text>
</comment>
<reference evidence="2" key="1">
    <citation type="submission" date="2015-08" db="EMBL/GenBank/DDBJ databases">
        <title>Genome sequence of the strict anaerobe Clostridium homopropionicum LuHBu1 (DSM 5847T).</title>
        <authorList>
            <person name="Poehlein A."/>
            <person name="Beck M."/>
            <person name="Schiel-Bengelsdorf B."/>
            <person name="Bengelsdorf F.R."/>
            <person name="Daniel R."/>
            <person name="Duerre P."/>
        </authorList>
    </citation>
    <scope>NUCLEOTIDE SEQUENCE [LARGE SCALE GENOMIC DNA]</scope>
    <source>
        <strain evidence="2">DSM 5847</strain>
    </source>
</reference>
<dbReference type="EMBL" id="LHUR01000042">
    <property type="protein sequence ID" value="KOA18402.1"/>
    <property type="molecule type" value="Genomic_DNA"/>
</dbReference>
<dbReference type="InterPro" id="IPR047175">
    <property type="entry name" value="CotS-like"/>
</dbReference>
<proteinExistence type="predicted"/>
<dbReference type="AlphaFoldDB" id="A0A0L6Z608"/>
<dbReference type="GO" id="GO:0042601">
    <property type="term" value="C:endospore-forming forespore"/>
    <property type="evidence" value="ECO:0007669"/>
    <property type="project" value="TreeGrafter"/>
</dbReference>
<sequence>MNNLAHVAFLEYAKQRGIIENSLNEELKLNKSMREESALDYLKLISEFHKKIMGYNDYICYRLQDKRGRILEQYKIFFKKATRELQSIRNKEELNSFEKVSLEYGETYLKISQKCIEEISNNGYLELIKRSMNRCEIVLGDNNINNIRKGEFIEVACLKECAYDLVELDAVYYLNKLIKKGIKLDYEKLLVKFCEFEYLSHYSLSFMKAMITFPHEFIRCFIKGTSKQTEYDVNNYLNKLKKSIEISNINLL</sequence>
<dbReference type="PANTHER" id="PTHR39179:SF1">
    <property type="entry name" value="SPORE COAT PROTEIN I"/>
    <property type="match status" value="1"/>
</dbReference>
<dbReference type="RefSeq" id="WP_052222749.1">
    <property type="nucleotide sequence ID" value="NZ_LHUR01000042.1"/>
</dbReference>
<dbReference type="STRING" id="36844.SAMN04488501_101176"/>
<evidence type="ECO:0000313" key="1">
    <source>
        <dbReference type="EMBL" id="KOA18402.1"/>
    </source>
</evidence>
<dbReference type="Gene3D" id="3.90.1200.10">
    <property type="match status" value="1"/>
</dbReference>
<organism evidence="1 2">
    <name type="scientific">Clostridium homopropionicum DSM 5847</name>
    <dbReference type="NCBI Taxonomy" id="1121318"/>
    <lineage>
        <taxon>Bacteria</taxon>
        <taxon>Bacillati</taxon>
        <taxon>Bacillota</taxon>
        <taxon>Clostridia</taxon>
        <taxon>Eubacteriales</taxon>
        <taxon>Clostridiaceae</taxon>
        <taxon>Clostridium</taxon>
    </lineage>
</organism>
<evidence type="ECO:0000313" key="2">
    <source>
        <dbReference type="Proteomes" id="UP000037043"/>
    </source>
</evidence>
<evidence type="ECO:0008006" key="3">
    <source>
        <dbReference type="Google" id="ProtNLM"/>
    </source>
</evidence>
<gene>
    <name evidence="1" type="ORF">CLHOM_33040</name>
</gene>
<name>A0A0L6Z608_9CLOT</name>
<dbReference type="PATRIC" id="fig|1121318.3.peg.3299"/>
<dbReference type="Proteomes" id="UP000037043">
    <property type="component" value="Unassembled WGS sequence"/>
</dbReference>
<protein>
    <recommendedName>
        <fullName evidence="3">Spore coat protein</fullName>
    </recommendedName>
</protein>